<name>A0AA41R9I0_9BACT</name>
<keyword evidence="6 9" id="KW-1133">Transmembrane helix</keyword>
<evidence type="ECO:0000259" key="10">
    <source>
        <dbReference type="Pfam" id="PF04290"/>
    </source>
</evidence>
<feature type="transmembrane region" description="Helical" evidence="9">
    <location>
        <begin position="134"/>
        <end position="154"/>
    </location>
</feature>
<dbReference type="AlphaFoldDB" id="A0AA41R9I0"/>
<feature type="transmembrane region" description="Helical" evidence="9">
    <location>
        <begin position="21"/>
        <end position="41"/>
    </location>
</feature>
<comment type="caution">
    <text evidence="11">The sequence shown here is derived from an EMBL/GenBank/DDBJ whole genome shotgun (WGS) entry which is preliminary data.</text>
</comment>
<dbReference type="PANTHER" id="PTHR35011:SF4">
    <property type="entry name" value="SLL1102 PROTEIN"/>
    <property type="match status" value="1"/>
</dbReference>
<evidence type="ECO:0000256" key="8">
    <source>
        <dbReference type="ARBA" id="ARBA00038436"/>
    </source>
</evidence>
<keyword evidence="3" id="KW-1003">Cell membrane</keyword>
<keyword evidence="7 9" id="KW-0472">Membrane</keyword>
<comment type="similarity">
    <text evidence="8">Belongs to the TRAP transporter small permease family.</text>
</comment>
<comment type="subcellular location">
    <subcellularLocation>
        <location evidence="1">Cell inner membrane</location>
        <topology evidence="1">Multi-pass membrane protein</topology>
    </subcellularLocation>
</comment>
<evidence type="ECO:0000256" key="7">
    <source>
        <dbReference type="ARBA" id="ARBA00023136"/>
    </source>
</evidence>
<evidence type="ECO:0000256" key="2">
    <source>
        <dbReference type="ARBA" id="ARBA00022448"/>
    </source>
</evidence>
<dbReference type="PANTHER" id="PTHR35011">
    <property type="entry name" value="2,3-DIKETO-L-GULONATE TRAP TRANSPORTER SMALL PERMEASE PROTEIN YIAM"/>
    <property type="match status" value="1"/>
</dbReference>
<dbReference type="InterPro" id="IPR007387">
    <property type="entry name" value="TRAP_DctQ"/>
</dbReference>
<dbReference type="InterPro" id="IPR055348">
    <property type="entry name" value="DctQ"/>
</dbReference>
<dbReference type="Pfam" id="PF04290">
    <property type="entry name" value="DctQ"/>
    <property type="match status" value="1"/>
</dbReference>
<protein>
    <submittedName>
        <fullName evidence="11">TRAP transporter small permease subunit</fullName>
    </submittedName>
</protein>
<proteinExistence type="inferred from homology"/>
<evidence type="ECO:0000256" key="6">
    <source>
        <dbReference type="ARBA" id="ARBA00022989"/>
    </source>
</evidence>
<keyword evidence="4" id="KW-0997">Cell inner membrane</keyword>
<dbReference type="EMBL" id="JALJRB010000011">
    <property type="protein sequence ID" value="MCJ8501233.1"/>
    <property type="molecule type" value="Genomic_DNA"/>
</dbReference>
<accession>A0AA41R9I0</accession>
<evidence type="ECO:0000313" key="12">
    <source>
        <dbReference type="Proteomes" id="UP001165427"/>
    </source>
</evidence>
<feature type="domain" description="Tripartite ATP-independent periplasmic transporters DctQ component" evidence="10">
    <location>
        <begin position="29"/>
        <end position="160"/>
    </location>
</feature>
<keyword evidence="2" id="KW-0813">Transport</keyword>
<dbReference type="RefSeq" id="WP_246908024.1">
    <property type="nucleotide sequence ID" value="NZ_JALJRB010000011.1"/>
</dbReference>
<dbReference type="Proteomes" id="UP001165427">
    <property type="component" value="Unassembled WGS sequence"/>
</dbReference>
<keyword evidence="5 9" id="KW-0812">Transmembrane</keyword>
<feature type="transmembrane region" description="Helical" evidence="9">
    <location>
        <begin position="53"/>
        <end position="70"/>
    </location>
</feature>
<evidence type="ECO:0000256" key="1">
    <source>
        <dbReference type="ARBA" id="ARBA00004429"/>
    </source>
</evidence>
<keyword evidence="12" id="KW-1185">Reference proteome</keyword>
<reference evidence="11" key="1">
    <citation type="submission" date="2022-04" db="EMBL/GenBank/DDBJ databases">
        <title>Desulfatitalea alkaliphila sp. nov., a novel anaerobic sulfate-reducing bacterium isolated from terrestrial mud volcano, Taman Peninsula, Russia.</title>
        <authorList>
            <person name="Khomyakova M.A."/>
            <person name="Merkel A.Y."/>
            <person name="Slobodkin A.I."/>
        </authorList>
    </citation>
    <scope>NUCLEOTIDE SEQUENCE</scope>
    <source>
        <strain evidence="11">M08but</strain>
    </source>
</reference>
<evidence type="ECO:0000256" key="9">
    <source>
        <dbReference type="SAM" id="Phobius"/>
    </source>
</evidence>
<sequence>MRAINAILGFVDALNDHLGRILSYAVLLMFLLVLSEVIRRYIFNAPTVWGQELTQLTFGVYVILSGGHILRWGGHVNVDILYTKFSTRTKALVDIITSVLFFLFCGMLLIYGGSLALDSMSYWEHSISAWGPPLWPFKLMIPTAAVLLLLQGIAKLIRDIITLTTGVDASSQELVKKETA</sequence>
<organism evidence="11 12">
    <name type="scientific">Desulfatitalea alkaliphila</name>
    <dbReference type="NCBI Taxonomy" id="2929485"/>
    <lineage>
        <taxon>Bacteria</taxon>
        <taxon>Pseudomonadati</taxon>
        <taxon>Thermodesulfobacteriota</taxon>
        <taxon>Desulfobacteria</taxon>
        <taxon>Desulfobacterales</taxon>
        <taxon>Desulfosarcinaceae</taxon>
        <taxon>Desulfatitalea</taxon>
    </lineage>
</organism>
<evidence type="ECO:0000313" key="11">
    <source>
        <dbReference type="EMBL" id="MCJ8501233.1"/>
    </source>
</evidence>
<dbReference type="GO" id="GO:0005886">
    <property type="term" value="C:plasma membrane"/>
    <property type="evidence" value="ECO:0007669"/>
    <property type="project" value="UniProtKB-SubCell"/>
</dbReference>
<evidence type="ECO:0000256" key="3">
    <source>
        <dbReference type="ARBA" id="ARBA00022475"/>
    </source>
</evidence>
<evidence type="ECO:0000256" key="4">
    <source>
        <dbReference type="ARBA" id="ARBA00022519"/>
    </source>
</evidence>
<gene>
    <name evidence="11" type="ORF">MRX98_11670</name>
</gene>
<evidence type="ECO:0000256" key="5">
    <source>
        <dbReference type="ARBA" id="ARBA00022692"/>
    </source>
</evidence>
<feature type="transmembrane region" description="Helical" evidence="9">
    <location>
        <begin position="91"/>
        <end position="114"/>
    </location>
</feature>